<protein>
    <submittedName>
        <fullName evidence="2">Uncharacterized protein</fullName>
    </submittedName>
</protein>
<evidence type="ECO:0000313" key="3">
    <source>
        <dbReference type="Proteomes" id="UP000298663"/>
    </source>
</evidence>
<comment type="caution">
    <text evidence="2">The sequence shown here is derived from an EMBL/GenBank/DDBJ whole genome shotgun (WGS) entry which is preliminary data.</text>
</comment>
<evidence type="ECO:0000256" key="1">
    <source>
        <dbReference type="SAM" id="Phobius"/>
    </source>
</evidence>
<keyword evidence="3" id="KW-1185">Reference proteome</keyword>
<dbReference type="AlphaFoldDB" id="A0A4U5N2P7"/>
<feature type="transmembrane region" description="Helical" evidence="1">
    <location>
        <begin position="12"/>
        <end position="30"/>
    </location>
</feature>
<keyword evidence="1" id="KW-0472">Membrane</keyword>
<sequence length="281" mass="31487">MPKPSEMDMDRRLVGIIYFSCSVALTPIYIKIIHVLLWHSDFRRLRCYQIMAQIGMIDCAFVSGYAVFGLTLTCHDEFRGFTHVVLQFLGAIWLTKCFLNVVLAMNRLSVLCEIGISCWLHWVSLQRAKTLKRRLSRATLVHLAPHGVCLLEALLALLGVEAPTLGALLLAQLRRVLPLLQAHRGFSERAHVLRAAALLRQLLLLHGHAPTLRPRRLRAAFRASFARALAAAGAEVQLRRLRAALCLAPALGLRRFFLLPSQVVRAVLSVLLASRVGFVFF</sequence>
<dbReference type="Pfam" id="PF10321">
    <property type="entry name" value="7TM_GPCR_Srt"/>
    <property type="match status" value="1"/>
</dbReference>
<dbReference type="InterPro" id="IPR019425">
    <property type="entry name" value="7TM_GPCR_serpentine_rcpt_Srt"/>
</dbReference>
<feature type="transmembrane region" description="Helical" evidence="1">
    <location>
        <begin position="84"/>
        <end position="102"/>
    </location>
</feature>
<accession>A0A4U5N2P7</accession>
<reference evidence="2 3" key="2">
    <citation type="journal article" date="2019" name="G3 (Bethesda)">
        <title>Hybrid Assembly of the Genome of the Entomopathogenic Nematode Steinernema carpocapsae Identifies the X-Chromosome.</title>
        <authorList>
            <person name="Serra L."/>
            <person name="Macchietto M."/>
            <person name="Macias-Munoz A."/>
            <person name="McGill C.J."/>
            <person name="Rodriguez I.M."/>
            <person name="Rodriguez B."/>
            <person name="Murad R."/>
            <person name="Mortazavi A."/>
        </authorList>
    </citation>
    <scope>NUCLEOTIDE SEQUENCE [LARGE SCALE GENOMIC DNA]</scope>
    <source>
        <strain evidence="2 3">ALL</strain>
    </source>
</reference>
<reference evidence="2 3" key="1">
    <citation type="journal article" date="2015" name="Genome Biol.">
        <title>Comparative genomics of Steinernema reveals deeply conserved gene regulatory networks.</title>
        <authorList>
            <person name="Dillman A.R."/>
            <person name="Macchietto M."/>
            <person name="Porter C.F."/>
            <person name="Rogers A."/>
            <person name="Williams B."/>
            <person name="Antoshechkin I."/>
            <person name="Lee M.M."/>
            <person name="Goodwin Z."/>
            <person name="Lu X."/>
            <person name="Lewis E.E."/>
            <person name="Goodrich-Blair H."/>
            <person name="Stock S.P."/>
            <person name="Adams B.J."/>
            <person name="Sternberg P.W."/>
            <person name="Mortazavi A."/>
        </authorList>
    </citation>
    <scope>NUCLEOTIDE SEQUENCE [LARGE SCALE GENOMIC DNA]</scope>
    <source>
        <strain evidence="2 3">ALL</strain>
    </source>
</reference>
<evidence type="ECO:0000313" key="2">
    <source>
        <dbReference type="EMBL" id="TKR76686.1"/>
    </source>
</evidence>
<dbReference type="EMBL" id="AZBU02000005">
    <property type="protein sequence ID" value="TKR76686.1"/>
    <property type="molecule type" value="Genomic_DNA"/>
</dbReference>
<feature type="transmembrane region" description="Helical" evidence="1">
    <location>
        <begin position="50"/>
        <end position="72"/>
    </location>
</feature>
<keyword evidence="1" id="KW-0812">Transmembrane</keyword>
<proteinExistence type="predicted"/>
<gene>
    <name evidence="2" type="ORF">L596_017795</name>
</gene>
<keyword evidence="1" id="KW-1133">Transmembrane helix</keyword>
<dbReference type="Proteomes" id="UP000298663">
    <property type="component" value="Unassembled WGS sequence"/>
</dbReference>
<feature type="transmembrane region" description="Helical" evidence="1">
    <location>
        <begin position="146"/>
        <end position="171"/>
    </location>
</feature>
<organism evidence="2 3">
    <name type="scientific">Steinernema carpocapsae</name>
    <name type="common">Entomopathogenic nematode</name>
    <dbReference type="NCBI Taxonomy" id="34508"/>
    <lineage>
        <taxon>Eukaryota</taxon>
        <taxon>Metazoa</taxon>
        <taxon>Ecdysozoa</taxon>
        <taxon>Nematoda</taxon>
        <taxon>Chromadorea</taxon>
        <taxon>Rhabditida</taxon>
        <taxon>Tylenchina</taxon>
        <taxon>Panagrolaimomorpha</taxon>
        <taxon>Strongyloidoidea</taxon>
        <taxon>Steinernematidae</taxon>
        <taxon>Steinernema</taxon>
    </lineage>
</organism>
<name>A0A4U5N2P7_STECR</name>